<protein>
    <recommendedName>
        <fullName evidence="3">cysteine synthase</fullName>
        <ecNumber evidence="3">2.5.1.47</ecNumber>
    </recommendedName>
</protein>
<keyword evidence="5" id="KW-0808">Transferase</keyword>
<reference evidence="10 11" key="1">
    <citation type="submission" date="2013-11" db="EMBL/GenBank/DDBJ databases">
        <title>Metagenomic analysis of a methanogenic consortium involved in long chain n-alkane degradation.</title>
        <authorList>
            <person name="Davidova I.A."/>
            <person name="Callaghan A.V."/>
            <person name="Wawrik B."/>
            <person name="Pruitt S."/>
            <person name="Marks C."/>
            <person name="Duncan K.E."/>
            <person name="Suflita J.M."/>
        </authorList>
    </citation>
    <scope>NUCLEOTIDE SEQUENCE [LARGE SCALE GENOMIC DNA]</scope>
    <source>
        <strain evidence="10 11">SPR</strain>
    </source>
</reference>
<proteinExistence type="inferred from homology"/>
<sequence length="316" mass="34255">MAKDFTELVGRTPLLELNRLFPKAKGRVLAKMEFLNPMSVKDRAVLGMIRGAMQKGLIGPETEVVEATSGNTGIALASLGAVMGFKVRLFMSELCSLERQKIICAYGAKVVITPAAEHTKGARKRALAYCENHPDSTFFLSQHTNRNNGLAHHGTTGPEIWQQTKGQIGAVIIGLGTCGTLEGLSTFFKAMNPEIKIVGFEPAKSPVYSGGKQGEHHITGIGPGFQTENFKRSRHLLDRIVTVDDEEAYEWTRLIAKTEGLLVGPTSGCAAAVANGLIQENPRATGKVVCLFYDTGERYLSTEGLFLTEGVERLDC</sequence>
<organism evidence="10 11">
    <name type="scientific">Dethiosulfatarculus sandiegensis</name>
    <dbReference type="NCBI Taxonomy" id="1429043"/>
    <lineage>
        <taxon>Bacteria</taxon>
        <taxon>Pseudomonadati</taxon>
        <taxon>Thermodesulfobacteriota</taxon>
        <taxon>Desulfarculia</taxon>
        <taxon>Desulfarculales</taxon>
        <taxon>Desulfarculaceae</taxon>
        <taxon>Dethiosulfatarculus</taxon>
    </lineage>
</organism>
<comment type="cofactor">
    <cofactor evidence="1">
        <name>pyridoxal 5'-phosphate</name>
        <dbReference type="ChEBI" id="CHEBI:597326"/>
    </cofactor>
</comment>
<dbReference type="Gene3D" id="3.40.50.1100">
    <property type="match status" value="2"/>
</dbReference>
<evidence type="ECO:0000256" key="3">
    <source>
        <dbReference type="ARBA" id="ARBA00012681"/>
    </source>
</evidence>
<dbReference type="CDD" id="cd01561">
    <property type="entry name" value="CBS_like"/>
    <property type="match status" value="1"/>
</dbReference>
<evidence type="ECO:0000313" key="11">
    <source>
        <dbReference type="Proteomes" id="UP000032233"/>
    </source>
</evidence>
<dbReference type="PATRIC" id="fig|1429043.3.peg.5414"/>
<dbReference type="Pfam" id="PF00291">
    <property type="entry name" value="PALP"/>
    <property type="match status" value="1"/>
</dbReference>
<evidence type="ECO:0000256" key="5">
    <source>
        <dbReference type="ARBA" id="ARBA00022679"/>
    </source>
</evidence>
<keyword evidence="4" id="KW-0028">Amino-acid biosynthesis</keyword>
<dbReference type="InterPro" id="IPR036052">
    <property type="entry name" value="TrpB-like_PALP_sf"/>
</dbReference>
<dbReference type="AlphaFoldDB" id="A0A0D2G833"/>
<dbReference type="EMBL" id="AZAC01000067">
    <property type="protein sequence ID" value="KIX11102.1"/>
    <property type="molecule type" value="Genomic_DNA"/>
</dbReference>
<name>A0A0D2G833_9BACT</name>
<dbReference type="EC" id="2.5.1.47" evidence="3"/>
<dbReference type="InterPro" id="IPR050214">
    <property type="entry name" value="Cys_Synth/Cystath_Beta-Synth"/>
</dbReference>
<dbReference type="GO" id="GO:0004124">
    <property type="term" value="F:cysteine synthase activity"/>
    <property type="evidence" value="ECO:0007669"/>
    <property type="project" value="UniProtKB-EC"/>
</dbReference>
<evidence type="ECO:0000313" key="10">
    <source>
        <dbReference type="EMBL" id="KIX11102.1"/>
    </source>
</evidence>
<dbReference type="InParanoid" id="A0A0D2G833"/>
<dbReference type="FunFam" id="3.40.50.1100:FF:000006">
    <property type="entry name" value="Cysteine synthase"/>
    <property type="match status" value="1"/>
</dbReference>
<accession>A0A0D2G833</accession>
<dbReference type="InterPro" id="IPR001926">
    <property type="entry name" value="TrpB-like_PALP"/>
</dbReference>
<evidence type="ECO:0000256" key="4">
    <source>
        <dbReference type="ARBA" id="ARBA00022605"/>
    </source>
</evidence>
<feature type="domain" description="Tryptophan synthase beta chain-like PALP" evidence="9">
    <location>
        <begin position="7"/>
        <end position="292"/>
    </location>
</feature>
<gene>
    <name evidence="10" type="ORF">X474_25625</name>
</gene>
<keyword evidence="7" id="KW-0198">Cysteine biosynthesis</keyword>
<dbReference type="STRING" id="1429043.X474_25625"/>
<dbReference type="PANTHER" id="PTHR10314">
    <property type="entry name" value="CYSTATHIONINE BETA-SYNTHASE"/>
    <property type="match status" value="1"/>
</dbReference>
<dbReference type="RefSeq" id="WP_197282240.1">
    <property type="nucleotide sequence ID" value="NZ_AZAC01000067.1"/>
</dbReference>
<evidence type="ECO:0000256" key="1">
    <source>
        <dbReference type="ARBA" id="ARBA00001933"/>
    </source>
</evidence>
<evidence type="ECO:0000256" key="2">
    <source>
        <dbReference type="ARBA" id="ARBA00007103"/>
    </source>
</evidence>
<evidence type="ECO:0000256" key="7">
    <source>
        <dbReference type="ARBA" id="ARBA00023192"/>
    </source>
</evidence>
<keyword evidence="6" id="KW-0663">Pyridoxal phosphate</keyword>
<evidence type="ECO:0000256" key="8">
    <source>
        <dbReference type="ARBA" id="ARBA00047931"/>
    </source>
</evidence>
<dbReference type="SUPFAM" id="SSF53686">
    <property type="entry name" value="Tryptophan synthase beta subunit-like PLP-dependent enzymes"/>
    <property type="match status" value="1"/>
</dbReference>
<comment type="catalytic activity">
    <reaction evidence="8">
        <text>O-acetyl-L-serine + hydrogen sulfide = L-cysteine + acetate</text>
        <dbReference type="Rhea" id="RHEA:14829"/>
        <dbReference type="ChEBI" id="CHEBI:29919"/>
        <dbReference type="ChEBI" id="CHEBI:30089"/>
        <dbReference type="ChEBI" id="CHEBI:35235"/>
        <dbReference type="ChEBI" id="CHEBI:58340"/>
        <dbReference type="EC" id="2.5.1.47"/>
    </reaction>
</comment>
<keyword evidence="11" id="KW-1185">Reference proteome</keyword>
<dbReference type="Proteomes" id="UP000032233">
    <property type="component" value="Unassembled WGS sequence"/>
</dbReference>
<evidence type="ECO:0000259" key="9">
    <source>
        <dbReference type="Pfam" id="PF00291"/>
    </source>
</evidence>
<comment type="caution">
    <text evidence="10">The sequence shown here is derived from an EMBL/GenBank/DDBJ whole genome shotgun (WGS) entry which is preliminary data.</text>
</comment>
<comment type="similarity">
    <text evidence="2">Belongs to the cysteine synthase/cystathionine beta-synthase family.</text>
</comment>
<evidence type="ECO:0000256" key="6">
    <source>
        <dbReference type="ARBA" id="ARBA00022898"/>
    </source>
</evidence>